<accession>A0A8B7N530</accession>
<dbReference type="CDD" id="cd22054">
    <property type="entry name" value="NAC_NACA"/>
    <property type="match status" value="1"/>
</dbReference>
<dbReference type="Gene3D" id="1.10.8.10">
    <property type="entry name" value="DNA helicase RuvA subunit, C-terminal domain"/>
    <property type="match status" value="1"/>
</dbReference>
<dbReference type="GO" id="GO:0005854">
    <property type="term" value="C:nascent polypeptide-associated complex"/>
    <property type="evidence" value="ECO:0007669"/>
    <property type="project" value="InterPro"/>
</dbReference>
<dbReference type="InterPro" id="IPR038187">
    <property type="entry name" value="NAC_A/B_dom_sf"/>
</dbReference>
<dbReference type="OrthoDB" id="3169036at2759"/>
<dbReference type="InterPro" id="IPR002715">
    <property type="entry name" value="Nas_poly-pep-assoc_cplx_dom"/>
</dbReference>
<dbReference type="GeneID" id="108666558"/>
<proteinExistence type="predicted"/>
<evidence type="ECO:0000313" key="3">
    <source>
        <dbReference type="Proteomes" id="UP000694843"/>
    </source>
</evidence>
<dbReference type="InterPro" id="IPR016641">
    <property type="entry name" value="EGD2/NACA0like"/>
</dbReference>
<feature type="compositionally biased region" description="Polar residues" evidence="1">
    <location>
        <begin position="1"/>
        <end position="12"/>
    </location>
</feature>
<evidence type="ECO:0000256" key="1">
    <source>
        <dbReference type="SAM" id="MobiDB-lite"/>
    </source>
</evidence>
<dbReference type="Pfam" id="PF19026">
    <property type="entry name" value="UBA_HYPK"/>
    <property type="match status" value="1"/>
</dbReference>
<organism evidence="3 4">
    <name type="scientific">Hyalella azteca</name>
    <name type="common">Amphipod</name>
    <dbReference type="NCBI Taxonomy" id="294128"/>
    <lineage>
        <taxon>Eukaryota</taxon>
        <taxon>Metazoa</taxon>
        <taxon>Ecdysozoa</taxon>
        <taxon>Arthropoda</taxon>
        <taxon>Crustacea</taxon>
        <taxon>Multicrustacea</taxon>
        <taxon>Malacostraca</taxon>
        <taxon>Eumalacostraca</taxon>
        <taxon>Peracarida</taxon>
        <taxon>Amphipoda</taxon>
        <taxon>Senticaudata</taxon>
        <taxon>Talitrida</taxon>
        <taxon>Talitroidea</taxon>
        <taxon>Hyalellidae</taxon>
        <taxon>Hyalella</taxon>
    </lineage>
</organism>
<sequence>MPQLTELDSSANGPADEPTVQNLGSDSDTDESLPELEAGAPAAGSKDSTDPAHRSPTMESKGGKQSRAEKKARKMMSKLGLKHVAGVNRVTIRKSKNILFVINKPDVYKNPVSDTYIVFGEAKIEDMSQQAQMAAAEKLKESSSSVAGGGGDLSISTGLPGVPAAPAIPEDDEEEDGEVDYSGLEEKDIELVVSQANVSRAKACKALRANNNDIVNAIMDLTM</sequence>
<dbReference type="PROSITE" id="PS51151">
    <property type="entry name" value="NAC_AB"/>
    <property type="match status" value="1"/>
</dbReference>
<feature type="region of interest" description="Disordered" evidence="1">
    <location>
        <begin position="1"/>
        <end position="75"/>
    </location>
</feature>
<dbReference type="SMART" id="SM01407">
    <property type="entry name" value="NAC"/>
    <property type="match status" value="1"/>
</dbReference>
<feature type="region of interest" description="Disordered" evidence="1">
    <location>
        <begin position="142"/>
        <end position="181"/>
    </location>
</feature>
<dbReference type="Gene3D" id="2.20.70.30">
    <property type="entry name" value="Nascent polypeptide-associated complex domain"/>
    <property type="match status" value="1"/>
</dbReference>
<dbReference type="OMA" id="SQKMIFA"/>
<dbReference type="Proteomes" id="UP000694843">
    <property type="component" value="Unplaced"/>
</dbReference>
<evidence type="ECO:0000313" key="4">
    <source>
        <dbReference type="RefSeq" id="XP_018008951.1"/>
    </source>
</evidence>
<evidence type="ECO:0000259" key="2">
    <source>
        <dbReference type="PROSITE" id="PS51151"/>
    </source>
</evidence>
<dbReference type="KEGG" id="hazt:108666558"/>
<name>A0A8B7N530_HYAAZ</name>
<dbReference type="InterPro" id="IPR044034">
    <property type="entry name" value="NAC-like_UBA"/>
</dbReference>
<dbReference type="PANTHER" id="PTHR21713">
    <property type="entry name" value="NASCENT POLYPEPTIDE ASSOCIATED COMPLEX ALPHA SUBUNIT-RELATED"/>
    <property type="match status" value="1"/>
</dbReference>
<dbReference type="RefSeq" id="XP_018008951.1">
    <property type="nucleotide sequence ID" value="XM_018153462.2"/>
</dbReference>
<protein>
    <submittedName>
        <fullName evidence="4">Nascent polypeptide-associated complex subunit alpha</fullName>
    </submittedName>
</protein>
<dbReference type="FunFam" id="1.10.8.10:FF:000006">
    <property type="entry name" value="Putative nascent polypeptide-associated complex subunit alpha"/>
    <property type="match status" value="1"/>
</dbReference>
<reference evidence="4" key="1">
    <citation type="submission" date="2025-08" db="UniProtKB">
        <authorList>
            <consortium name="RefSeq"/>
        </authorList>
    </citation>
    <scope>IDENTIFICATION</scope>
    <source>
        <tissue evidence="4">Whole organism</tissue>
    </source>
</reference>
<dbReference type="Pfam" id="PF01849">
    <property type="entry name" value="NAC"/>
    <property type="match status" value="1"/>
</dbReference>
<keyword evidence="3" id="KW-1185">Reference proteome</keyword>
<dbReference type="AlphaFoldDB" id="A0A8B7N530"/>
<gene>
    <name evidence="4" type="primary">LOC108666558</name>
</gene>
<dbReference type="FunFam" id="2.20.70.30:FF:000002">
    <property type="entry name" value="Nascent polypeptide-associated complex (NAC), alpha subunit"/>
    <property type="match status" value="1"/>
</dbReference>
<dbReference type="CTD" id="36409"/>
<feature type="domain" description="NAC-A/B" evidence="2">
    <location>
        <begin position="66"/>
        <end position="131"/>
    </location>
</feature>
<feature type="compositionally biased region" description="Acidic residues" evidence="1">
    <location>
        <begin position="169"/>
        <end position="179"/>
    </location>
</feature>